<dbReference type="Proteomes" id="UP001479520">
    <property type="component" value="Chromosome"/>
</dbReference>
<dbReference type="NCBIfam" id="TIGR00229">
    <property type="entry name" value="sensory_box"/>
    <property type="match status" value="1"/>
</dbReference>
<dbReference type="Gene3D" id="3.30.70.270">
    <property type="match status" value="1"/>
</dbReference>
<dbReference type="InterPro" id="IPR001633">
    <property type="entry name" value="EAL_dom"/>
</dbReference>
<evidence type="ECO:0000313" key="5">
    <source>
        <dbReference type="Proteomes" id="UP001479520"/>
    </source>
</evidence>
<dbReference type="Gene3D" id="3.20.20.450">
    <property type="entry name" value="EAL domain"/>
    <property type="match status" value="1"/>
</dbReference>
<dbReference type="CDD" id="cd01949">
    <property type="entry name" value="GGDEF"/>
    <property type="match status" value="1"/>
</dbReference>
<evidence type="ECO:0000313" key="4">
    <source>
        <dbReference type="EMBL" id="WZJ21587.1"/>
    </source>
</evidence>
<evidence type="ECO:0000259" key="2">
    <source>
        <dbReference type="PROSITE" id="PS50883"/>
    </source>
</evidence>
<dbReference type="SMART" id="SM00091">
    <property type="entry name" value="PAS"/>
    <property type="match status" value="2"/>
</dbReference>
<evidence type="ECO:0000259" key="3">
    <source>
        <dbReference type="PROSITE" id="PS50887"/>
    </source>
</evidence>
<dbReference type="PANTHER" id="PTHR44757:SF2">
    <property type="entry name" value="BIOFILM ARCHITECTURE MAINTENANCE PROTEIN MBAA"/>
    <property type="match status" value="1"/>
</dbReference>
<dbReference type="EMBL" id="CP151406">
    <property type="protein sequence ID" value="WZJ21587.1"/>
    <property type="molecule type" value="Genomic_DNA"/>
</dbReference>
<dbReference type="NCBIfam" id="TIGR00254">
    <property type="entry name" value="GGDEF"/>
    <property type="match status" value="1"/>
</dbReference>
<organism evidence="4 5">
    <name type="scientific">Azonexus hydrophilus</name>
    <dbReference type="NCBI Taxonomy" id="418702"/>
    <lineage>
        <taxon>Bacteria</taxon>
        <taxon>Pseudomonadati</taxon>
        <taxon>Pseudomonadota</taxon>
        <taxon>Betaproteobacteria</taxon>
        <taxon>Rhodocyclales</taxon>
        <taxon>Azonexaceae</taxon>
        <taxon>Azonexus</taxon>
    </lineage>
</organism>
<dbReference type="CDD" id="cd01948">
    <property type="entry name" value="EAL"/>
    <property type="match status" value="1"/>
</dbReference>
<dbReference type="PROSITE" id="PS50883">
    <property type="entry name" value="EAL"/>
    <property type="match status" value="1"/>
</dbReference>
<dbReference type="Pfam" id="PF01590">
    <property type="entry name" value="GAF"/>
    <property type="match status" value="1"/>
</dbReference>
<accession>A0ABZ2XI64</accession>
<evidence type="ECO:0000259" key="1">
    <source>
        <dbReference type="PROSITE" id="PS50112"/>
    </source>
</evidence>
<dbReference type="Gene3D" id="3.30.450.20">
    <property type="entry name" value="PAS domain"/>
    <property type="match status" value="2"/>
</dbReference>
<keyword evidence="5" id="KW-1185">Reference proteome</keyword>
<gene>
    <name evidence="4" type="ORF">AADV58_00135</name>
</gene>
<dbReference type="SUPFAM" id="SSF55073">
    <property type="entry name" value="Nucleotide cyclase"/>
    <property type="match status" value="1"/>
</dbReference>
<dbReference type="SMART" id="SM00052">
    <property type="entry name" value="EAL"/>
    <property type="match status" value="1"/>
</dbReference>
<dbReference type="InterPro" id="IPR000014">
    <property type="entry name" value="PAS"/>
</dbReference>
<dbReference type="PROSITE" id="PS50887">
    <property type="entry name" value="GGDEF"/>
    <property type="match status" value="1"/>
</dbReference>
<dbReference type="InterPro" id="IPR035919">
    <property type="entry name" value="EAL_sf"/>
</dbReference>
<proteinExistence type="predicted"/>
<dbReference type="Pfam" id="PF00563">
    <property type="entry name" value="EAL"/>
    <property type="match status" value="1"/>
</dbReference>
<dbReference type="SUPFAM" id="SSF141868">
    <property type="entry name" value="EAL domain-like"/>
    <property type="match status" value="1"/>
</dbReference>
<dbReference type="PANTHER" id="PTHR44757">
    <property type="entry name" value="DIGUANYLATE CYCLASE DGCP"/>
    <property type="match status" value="1"/>
</dbReference>
<dbReference type="InterPro" id="IPR029016">
    <property type="entry name" value="GAF-like_dom_sf"/>
</dbReference>
<feature type="domain" description="PAS" evidence="1">
    <location>
        <begin position="307"/>
        <end position="353"/>
    </location>
</feature>
<sequence length="859" mass="95668">MYALAYERITALYAITADHQTALSEKLSALLDLGRQTFELDYSCVARIADDTYEAIATSPAPGLLASGDCLPLLRTYCSRTIVSPEPIGFDRATGSDWEKHPCFQKFRLEAYLGARILVEEKPWGTLSFSSRERVDRQHPREDFLFIKLMAQWIGHELEREMHVSNADRLKESQKTLEIQAALARASEISQSIVHAIGEGVVGVDDAVPHRIRFLNPAAQELLGVEEGEVIGQPLTDVIRRFPDAPGQTECLLSRLVHGQTFECMISAPGREMPFPAQFVSSHTLDDSGLVVLTVQDVSSRWEAAEQLRLAEQVFEYSPEAILVTDGDGTILRVNPAFTLITGYPPEDAIGRNPRILRSDRHDEAFYREMWRSLADEDHWHGEIWDRRKNGQVYPKWLCINAVRMAQGNTRYVALFADISERKAHEDRIDYLARHDALTGLANRRLLDDRFAKLAAAARRSDEGVALLLIDLDRFKQVNDSLGHQVGDQLLVEVARRLNVSIRAGDTVARLGGDEFVVLLAGIKTHRDVIPVAEKIQAALTQPVQTPLHLLHTSPSIGVSLYPWDGEDLDSLLQAADIAMYQVKAAGRNAWMFFEAQMNEEVSIRHRLESDLRTALERGEFQLHYQPQFDVGGGEVHAWEALLRWQHPVHGWIEPCDFIPVAEDIGLIIPLGEWVLAAACREAVNWGGQRRGNERLAVNVSARQLEQGDLAEVVARVLRESGLAAERLELELTESALMSNTPKVQQTLRDLKALGVHLTLDDFGTGYSSLAYLSTFTVDRLKIDRSFMRDIENKPNNAAIILAVVALAKALGLEVVAEGVETLQQRAFLAGNGCLKAQGFLYARPMPAGLVAGFMPGAQ</sequence>
<name>A0ABZ2XI64_9RHOO</name>
<dbReference type="InterPro" id="IPR000160">
    <property type="entry name" value="GGDEF_dom"/>
</dbReference>
<feature type="domain" description="GGDEF" evidence="3">
    <location>
        <begin position="463"/>
        <end position="596"/>
    </location>
</feature>
<dbReference type="Pfam" id="PF00990">
    <property type="entry name" value="GGDEF"/>
    <property type="match status" value="1"/>
</dbReference>
<dbReference type="InterPro" id="IPR052155">
    <property type="entry name" value="Biofilm_reg_signaling"/>
</dbReference>
<feature type="domain" description="PAS" evidence="1">
    <location>
        <begin position="186"/>
        <end position="239"/>
    </location>
</feature>
<dbReference type="InterPro" id="IPR029787">
    <property type="entry name" value="Nucleotide_cyclase"/>
</dbReference>
<dbReference type="InterPro" id="IPR035965">
    <property type="entry name" value="PAS-like_dom_sf"/>
</dbReference>
<dbReference type="SUPFAM" id="SSF55785">
    <property type="entry name" value="PYP-like sensor domain (PAS domain)"/>
    <property type="match status" value="2"/>
</dbReference>
<protein>
    <submittedName>
        <fullName evidence="4">EAL domain-containing protein</fullName>
    </submittedName>
</protein>
<dbReference type="InterPro" id="IPR003018">
    <property type="entry name" value="GAF"/>
</dbReference>
<dbReference type="InterPro" id="IPR043128">
    <property type="entry name" value="Rev_trsase/Diguanyl_cyclase"/>
</dbReference>
<reference evidence="4 5" key="1">
    <citation type="submission" date="2024-04" db="EMBL/GenBank/DDBJ databases">
        <title>Dissimilatory iodate-reducing microorganisms contribute to the enrichment of iodine in groundwater.</title>
        <authorList>
            <person name="Jiang Z."/>
        </authorList>
    </citation>
    <scope>NUCLEOTIDE SEQUENCE [LARGE SCALE GENOMIC DNA]</scope>
    <source>
        <strain evidence="4 5">NCP973</strain>
    </source>
</reference>
<dbReference type="SUPFAM" id="SSF55781">
    <property type="entry name" value="GAF domain-like"/>
    <property type="match status" value="1"/>
</dbReference>
<dbReference type="InterPro" id="IPR013767">
    <property type="entry name" value="PAS_fold"/>
</dbReference>
<dbReference type="CDD" id="cd00130">
    <property type="entry name" value="PAS"/>
    <property type="match status" value="2"/>
</dbReference>
<feature type="domain" description="EAL" evidence="2">
    <location>
        <begin position="605"/>
        <end position="859"/>
    </location>
</feature>
<dbReference type="Pfam" id="PF13426">
    <property type="entry name" value="PAS_9"/>
    <property type="match status" value="1"/>
</dbReference>
<dbReference type="PROSITE" id="PS50112">
    <property type="entry name" value="PAS"/>
    <property type="match status" value="2"/>
</dbReference>
<dbReference type="RefSeq" id="WP_051295257.1">
    <property type="nucleotide sequence ID" value="NZ_CP151406.1"/>
</dbReference>
<dbReference type="Gene3D" id="3.30.450.40">
    <property type="match status" value="1"/>
</dbReference>
<dbReference type="SMART" id="SM00267">
    <property type="entry name" value="GGDEF"/>
    <property type="match status" value="1"/>
</dbReference>
<dbReference type="Pfam" id="PF00989">
    <property type="entry name" value="PAS"/>
    <property type="match status" value="1"/>
</dbReference>